<organism evidence="2 3">
    <name type="scientific">Hymenobacter rubripertinctus</name>
    <dbReference type="NCBI Taxonomy" id="2029981"/>
    <lineage>
        <taxon>Bacteria</taxon>
        <taxon>Pseudomonadati</taxon>
        <taxon>Bacteroidota</taxon>
        <taxon>Cytophagia</taxon>
        <taxon>Cytophagales</taxon>
        <taxon>Hymenobacteraceae</taxon>
        <taxon>Hymenobacter</taxon>
    </lineage>
</organism>
<dbReference type="RefSeq" id="WP_119655236.1">
    <property type="nucleotide sequence ID" value="NZ_JBHUOI010000013.1"/>
</dbReference>
<feature type="chain" id="PRO_5019131317" evidence="1">
    <location>
        <begin position="23"/>
        <end position="732"/>
    </location>
</feature>
<evidence type="ECO:0000313" key="2">
    <source>
        <dbReference type="EMBL" id="RIY11371.1"/>
    </source>
</evidence>
<feature type="signal peptide" evidence="1">
    <location>
        <begin position="1"/>
        <end position="22"/>
    </location>
</feature>
<dbReference type="InterPro" id="IPR008947">
    <property type="entry name" value="PLipase_C/P1_nuclease_dom_sf"/>
</dbReference>
<sequence>MKKKLFLMTFLGLWFSQRPAFAHKEWVHQYMVQQSYLYLEQQIGPVPALRDAIGLNFRGRGLDSRPFNNSYPIGIGAWREDSEDPVYGYGGTRGFTPSITHFWDADNPNENYESTPLNIGYTSKAPNAWEKARVYLFCQDRNGAHDVTIPFVMPGEASVRNYIITYTSLPELYKGNYFLEGISNADGSGRVNYYLPQFNPGFGQPVALQLLGRVAHLLGDMSVPAHTHSHLHPCPANRPDHYEQDMGNTYYSNNNLGKCEDDPGGAYPAQSWTAATAAQQGGLLTDIHCLPSARDKAKYLFYTMNQLADFFPSGVNYGDMGTFNRGGDQSFMRGDNDLSQGSNPYITGMYSSYGWVPPTSINTTQIANVTFNFSIRAVATLFQWFAFEAGITRDLKNQQIANYSGSDMICTNAFFDVNSAPSGTDVQWTAEPAHLVTTSTFTGPMNRPVLNLTANGGAQGLVTVKASYTSNDGCYSGPVALQRQVWVGAPNMVLKKAPATELICPGITAYFEAGVARPSLEGPITYQWSCSLPGSSTGTSATYSVIAPNRYDVPVSVSCTMTNACGLSSTLNLYYTTANPNGSYFTSTKQKGDKLRVPCDNTNPGGVYNSGGYYRTTDTTNKPDGNNSALDASNSPQMAIGNEKDEVSVFPNPSNMGFELVVPPAALFAKGPNGKLLTLHYTLRDNLGRVMKEGTSSNTSIQIDTRALTAGIYSLSCSLNGKTFHKRVQVLH</sequence>
<keyword evidence="1" id="KW-0732">Signal</keyword>
<keyword evidence="3" id="KW-1185">Reference proteome</keyword>
<evidence type="ECO:0000256" key="1">
    <source>
        <dbReference type="SAM" id="SignalP"/>
    </source>
</evidence>
<evidence type="ECO:0000313" key="3">
    <source>
        <dbReference type="Proteomes" id="UP000284250"/>
    </source>
</evidence>
<dbReference type="Gene3D" id="1.10.575.10">
    <property type="entry name" value="P1 Nuclease"/>
    <property type="match status" value="1"/>
</dbReference>
<dbReference type="OrthoDB" id="860373at2"/>
<dbReference type="EMBL" id="QYCN01000009">
    <property type="protein sequence ID" value="RIY11371.1"/>
    <property type="molecule type" value="Genomic_DNA"/>
</dbReference>
<reference evidence="2 3" key="2">
    <citation type="submission" date="2019-01" db="EMBL/GenBank/DDBJ databases">
        <title>Hymenobacter humicola sp. nov., isolated from soils in Antarctica.</title>
        <authorList>
            <person name="Sedlacek I."/>
            <person name="Holochova P."/>
            <person name="Kralova S."/>
            <person name="Pantucek R."/>
            <person name="Stankova E."/>
            <person name="Vrbovska V."/>
            <person name="Kristofova L."/>
            <person name="Svec P."/>
            <person name="Busse H.-J."/>
        </authorList>
    </citation>
    <scope>NUCLEOTIDE SEQUENCE [LARGE SCALE GENOMIC DNA]</scope>
    <source>
        <strain evidence="2 3">CCM 8852</strain>
    </source>
</reference>
<dbReference type="AlphaFoldDB" id="A0A418R1X4"/>
<dbReference type="Proteomes" id="UP000284250">
    <property type="component" value="Unassembled WGS sequence"/>
</dbReference>
<protein>
    <submittedName>
        <fullName evidence="2">T9SS C-terminal target domain-containing protein</fullName>
    </submittedName>
</protein>
<accession>A0A418R1X4</accession>
<dbReference type="GO" id="GO:0016788">
    <property type="term" value="F:hydrolase activity, acting on ester bonds"/>
    <property type="evidence" value="ECO:0007669"/>
    <property type="project" value="InterPro"/>
</dbReference>
<reference evidence="2 3" key="1">
    <citation type="submission" date="2018-09" db="EMBL/GenBank/DDBJ databases">
        <authorList>
            <person name="Zeman M."/>
            <person name="Pardy F."/>
        </authorList>
    </citation>
    <scope>NUCLEOTIDE SEQUENCE [LARGE SCALE GENOMIC DNA]</scope>
    <source>
        <strain evidence="2 3">CCM 8852</strain>
    </source>
</reference>
<name>A0A418R1X4_9BACT</name>
<proteinExistence type="predicted"/>
<comment type="caution">
    <text evidence="2">The sequence shown here is derived from an EMBL/GenBank/DDBJ whole genome shotgun (WGS) entry which is preliminary data.</text>
</comment>
<gene>
    <name evidence="2" type="ORF">D0T11_07880</name>
</gene>